<dbReference type="Proteomes" id="UP000318126">
    <property type="component" value="Unassembled WGS sequence"/>
</dbReference>
<dbReference type="EMBL" id="VKGK01000001">
    <property type="protein sequence ID" value="TRY16173.1"/>
    <property type="molecule type" value="Genomic_DNA"/>
</dbReference>
<dbReference type="RefSeq" id="WP_143562618.1">
    <property type="nucleotide sequence ID" value="NZ_BMPL01000001.1"/>
</dbReference>
<dbReference type="InterPro" id="IPR007484">
    <property type="entry name" value="Peptidase_M28"/>
</dbReference>
<feature type="domain" description="Peptidase M28" evidence="1">
    <location>
        <begin position="130"/>
        <end position="338"/>
    </location>
</feature>
<name>A0A553JUP7_SHEHA</name>
<comment type="caution">
    <text evidence="2">The sequence shown here is derived from an EMBL/GenBank/DDBJ whole genome shotgun (WGS) entry which is preliminary data.</text>
</comment>
<dbReference type="PROSITE" id="PS51257">
    <property type="entry name" value="PROKAR_LIPOPROTEIN"/>
    <property type="match status" value="1"/>
</dbReference>
<dbReference type="SUPFAM" id="SSF53187">
    <property type="entry name" value="Zn-dependent exopeptidases"/>
    <property type="match status" value="1"/>
</dbReference>
<dbReference type="Gene3D" id="3.40.630.10">
    <property type="entry name" value="Zn peptidases"/>
    <property type="match status" value="1"/>
</dbReference>
<dbReference type="Pfam" id="PF04389">
    <property type="entry name" value="Peptidase_M28"/>
    <property type="match status" value="1"/>
</dbReference>
<sequence>MSSTGVKLTFLSHSQPLLVLISVLLLGACSTFGPNCKTEYQPNWVDTQSLQTDIAKLTSDELEGRKTGTQGAALTRVYLNQRFSQIGLTPWLSSTNPQALANKNHTQAKNDAFDLPFAYSQGFSERQGSNVVGVLTASRPSPRWRLVVAHYDHLGIKTGKIHPGADDNASGIAAMLQLATYAAANRSLYQDTNLMFVATDAEEPGLYGGYALAEKLQLPHSAPNAEQIELAINLDMVGRPGRPTVIYLEGRKGFSQFALIQQKLIEETGLCIRAHHPRKLGTMTGNIDWLRASDHYPLHKAGIPWLYFGVPPHQDYHAPSDTLEKIDLEFLAAVTTSAHQLLIINSLQLRNIP</sequence>
<dbReference type="PANTHER" id="PTHR12147:SF26">
    <property type="entry name" value="PEPTIDASE M28 DOMAIN-CONTAINING PROTEIN"/>
    <property type="match status" value="1"/>
</dbReference>
<dbReference type="PANTHER" id="PTHR12147">
    <property type="entry name" value="METALLOPEPTIDASE M28 FAMILY MEMBER"/>
    <property type="match status" value="1"/>
</dbReference>
<protein>
    <submittedName>
        <fullName evidence="2">M28 family peptidase</fullName>
    </submittedName>
</protein>
<evidence type="ECO:0000313" key="3">
    <source>
        <dbReference type="Proteomes" id="UP000318126"/>
    </source>
</evidence>
<reference evidence="3" key="1">
    <citation type="submission" date="2019-07" db="EMBL/GenBank/DDBJ databases">
        <title>Shewanella sp. YLB-08 draft genomic sequence.</title>
        <authorList>
            <person name="Yu L."/>
        </authorList>
    </citation>
    <scope>NUCLEOTIDE SEQUENCE [LARGE SCALE GENOMIC DNA]</scope>
    <source>
        <strain evidence="3">JCM 20706</strain>
    </source>
</reference>
<accession>A0A553JUP7</accession>
<organism evidence="2 3">
    <name type="scientific">Shewanella hanedai</name>
    <name type="common">Alteromonas hanedai</name>
    <dbReference type="NCBI Taxonomy" id="25"/>
    <lineage>
        <taxon>Bacteria</taxon>
        <taxon>Pseudomonadati</taxon>
        <taxon>Pseudomonadota</taxon>
        <taxon>Gammaproteobacteria</taxon>
        <taxon>Alteromonadales</taxon>
        <taxon>Shewanellaceae</taxon>
        <taxon>Shewanella</taxon>
    </lineage>
</organism>
<gene>
    <name evidence="2" type="ORF">FN961_00650</name>
</gene>
<dbReference type="GO" id="GO:0006508">
    <property type="term" value="P:proteolysis"/>
    <property type="evidence" value="ECO:0007669"/>
    <property type="project" value="InterPro"/>
</dbReference>
<evidence type="ECO:0000259" key="1">
    <source>
        <dbReference type="Pfam" id="PF04389"/>
    </source>
</evidence>
<proteinExistence type="predicted"/>
<keyword evidence="3" id="KW-1185">Reference proteome</keyword>
<dbReference type="InterPro" id="IPR045175">
    <property type="entry name" value="M28_fam"/>
</dbReference>
<dbReference type="AlphaFoldDB" id="A0A553JUP7"/>
<dbReference type="GO" id="GO:0008235">
    <property type="term" value="F:metalloexopeptidase activity"/>
    <property type="evidence" value="ECO:0007669"/>
    <property type="project" value="InterPro"/>
</dbReference>
<dbReference type="OrthoDB" id="1521787at2"/>
<evidence type="ECO:0000313" key="2">
    <source>
        <dbReference type="EMBL" id="TRY16173.1"/>
    </source>
</evidence>